<keyword evidence="1" id="KW-0472">Membrane</keyword>
<reference evidence="2" key="2">
    <citation type="submission" date="2019-04" db="EMBL/GenBank/DDBJ databases">
        <authorList>
            <person name="Howe K."/>
            <person name="Paulini M."/>
            <person name="Williams G."/>
        </authorList>
    </citation>
    <scope>NUCLEOTIDE SEQUENCE [LARGE SCALE GENOMIC DNA]</scope>
    <source>
        <strain evidence="2">FR3</strain>
    </source>
</reference>
<organism evidence="2">
    <name type="scientific">Brugia malayi</name>
    <name type="common">Filarial nematode worm</name>
    <dbReference type="NCBI Taxonomy" id="6279"/>
    <lineage>
        <taxon>Eukaryota</taxon>
        <taxon>Metazoa</taxon>
        <taxon>Ecdysozoa</taxon>
        <taxon>Nematoda</taxon>
        <taxon>Chromadorea</taxon>
        <taxon>Rhabditida</taxon>
        <taxon>Spirurina</taxon>
        <taxon>Spiruromorpha</taxon>
        <taxon>Filarioidea</taxon>
        <taxon>Onchocercidae</taxon>
        <taxon>Brugia</taxon>
    </lineage>
</organism>
<evidence type="ECO:0000313" key="4">
    <source>
        <dbReference type="WBParaSite" id="Bm3888a.1"/>
    </source>
</evidence>
<dbReference type="EMBL" id="CAAKNF010000193">
    <property type="protein sequence ID" value="VIO94066.1"/>
    <property type="molecule type" value="Genomic_DNA"/>
</dbReference>
<gene>
    <name evidence="2 4" type="primary">Bm3888</name>
    <name evidence="2" type="ORF">BM_BM3888</name>
</gene>
<dbReference type="OrthoDB" id="5837388at2759"/>
<dbReference type="Proteomes" id="UP000006672">
    <property type="component" value="Unassembled WGS sequence"/>
</dbReference>
<dbReference type="RefSeq" id="XP_042934719.1">
    <property type="nucleotide sequence ID" value="XM_043078785.1"/>
</dbReference>
<sequence>MYITMAAPVCYNCDSSCNDTISSIDDNMISFELNHSNRTRRRSTIQQRSCHKFQLELILIPLSIAMMPFALCALLLSVCFCGPKESRGKVPEMFKKKAKIDAKDANEIDNEELTCKNGIIMRKDSKKTRFSTSISFIEVNCANDEMIRSDQSIIVSNALLFPETMIATNNAKSIAKNDEIAPIINEFDNQKENNAFKSSCTPRQMSLKHTRFADNIDILGVAKT</sequence>
<accession>A0A4E9FCV6</accession>
<keyword evidence="1" id="KW-1133">Transmembrane helix</keyword>
<evidence type="ECO:0000313" key="3">
    <source>
        <dbReference type="Proteomes" id="UP000006672"/>
    </source>
</evidence>
<proteinExistence type="predicted"/>
<reference evidence="3" key="1">
    <citation type="journal article" date="2007" name="Science">
        <title>Draft genome of the filarial nematode parasite Brugia malayi.</title>
        <authorList>
            <person name="Ghedin E."/>
            <person name="Wang S."/>
            <person name="Spiro D."/>
            <person name="Caler E."/>
            <person name="Zhao Q."/>
            <person name="Crabtree J."/>
            <person name="Allen J.E."/>
            <person name="Delcher A.L."/>
            <person name="Guiliano D.B."/>
            <person name="Miranda-Saavedra D."/>
            <person name="Angiuoli S.V."/>
            <person name="Creasy T."/>
            <person name="Amedeo P."/>
            <person name="Haas B."/>
            <person name="El-Sayed N.M."/>
            <person name="Wortman J.R."/>
            <person name="Feldblyum T."/>
            <person name="Tallon L."/>
            <person name="Schatz M."/>
            <person name="Shumway M."/>
            <person name="Koo H."/>
            <person name="Salzberg S.L."/>
            <person name="Schobel S."/>
            <person name="Pertea M."/>
            <person name="Pop M."/>
            <person name="White O."/>
            <person name="Barton G.J."/>
            <person name="Carlow C.K."/>
            <person name="Crawford M.J."/>
            <person name="Daub J."/>
            <person name="Dimmic M.W."/>
            <person name="Estes C.F."/>
            <person name="Foster J.M."/>
            <person name="Ganatra M."/>
            <person name="Gregory W.F."/>
            <person name="Johnson N.M."/>
            <person name="Jin J."/>
            <person name="Komuniecki R."/>
            <person name="Korf I."/>
            <person name="Kumar S."/>
            <person name="Laney S."/>
            <person name="Li B.W."/>
            <person name="Li W."/>
            <person name="Lindblom T.H."/>
            <person name="Lustigman S."/>
            <person name="Ma D."/>
            <person name="Maina C.V."/>
            <person name="Martin D.M."/>
            <person name="McCarter J.P."/>
            <person name="McReynolds L."/>
            <person name="Mitreva M."/>
            <person name="Nutman T.B."/>
            <person name="Parkinson J."/>
            <person name="Peregrin-Alvarez J.M."/>
            <person name="Poole C."/>
            <person name="Ren Q."/>
            <person name="Saunders L."/>
            <person name="Sluder A.E."/>
            <person name="Smith K."/>
            <person name="Stanke M."/>
            <person name="Unnasch T.R."/>
            <person name="Ware J."/>
            <person name="Wei A.D."/>
            <person name="Weil G."/>
            <person name="Williams D.J."/>
            <person name="Zhang Y."/>
            <person name="Williams S.A."/>
            <person name="Fraser-Liggett C."/>
            <person name="Slatko B."/>
            <person name="Blaxter M.L."/>
            <person name="Scott A.L."/>
        </authorList>
    </citation>
    <scope>NUCLEOTIDE SEQUENCE</scope>
    <source>
        <strain evidence="3">FR3</strain>
    </source>
</reference>
<keyword evidence="3" id="KW-1185">Reference proteome</keyword>
<evidence type="ECO:0000313" key="2">
    <source>
        <dbReference type="EMBL" id="VIO94066.1"/>
    </source>
</evidence>
<keyword evidence="1" id="KW-0812">Transmembrane</keyword>
<dbReference type="AlphaFoldDB" id="A0A4E9FCV6"/>
<name>A0A4E9FCV6_BRUMA</name>
<feature type="transmembrane region" description="Helical" evidence="1">
    <location>
        <begin position="57"/>
        <end position="78"/>
    </location>
</feature>
<dbReference type="GeneID" id="66059744"/>
<dbReference type="CTD" id="66059744"/>
<dbReference type="KEGG" id="bmy:BM_BM3888"/>
<evidence type="ECO:0000256" key="1">
    <source>
        <dbReference type="SAM" id="Phobius"/>
    </source>
</evidence>
<reference evidence="4" key="3">
    <citation type="submission" date="2020-12" db="UniProtKB">
        <authorList>
            <consortium name="WormBaseParasite"/>
        </authorList>
    </citation>
    <scope>IDENTIFICATION</scope>
</reference>
<protein>
    <submittedName>
        <fullName evidence="4">Bm3888</fullName>
    </submittedName>
</protein>
<accession>A0A7I4KFI8</accession>
<dbReference type="WBParaSite" id="Bm3888a.1">
    <property type="protein sequence ID" value="Bm3888a.1"/>
    <property type="gene ID" value="WBGene00224149"/>
</dbReference>